<keyword evidence="8" id="KW-1185">Reference proteome</keyword>
<evidence type="ECO:0000256" key="2">
    <source>
        <dbReference type="ARBA" id="ARBA00022517"/>
    </source>
</evidence>
<dbReference type="AlphaFoldDB" id="A0A915Q887"/>
<dbReference type="InterPro" id="IPR006073">
    <property type="entry name" value="GTP-bd"/>
</dbReference>
<evidence type="ECO:0000256" key="1">
    <source>
        <dbReference type="ARBA" id="ARBA00004604"/>
    </source>
</evidence>
<protein>
    <recommendedName>
        <fullName evidence="6">Nucleolar GTP-binding protein 1</fullName>
    </recommendedName>
</protein>
<dbReference type="GO" id="GO:0005525">
    <property type="term" value="F:GTP binding"/>
    <property type="evidence" value="ECO:0007669"/>
    <property type="project" value="UniProtKB-KW"/>
</dbReference>
<evidence type="ECO:0000256" key="5">
    <source>
        <dbReference type="ARBA" id="ARBA00023242"/>
    </source>
</evidence>
<dbReference type="GO" id="GO:0005730">
    <property type="term" value="C:nucleolus"/>
    <property type="evidence" value="ECO:0007669"/>
    <property type="project" value="UniProtKB-SubCell"/>
</dbReference>
<keyword evidence="5 6" id="KW-0539">Nucleus</keyword>
<organism evidence="8 9">
    <name type="scientific">Setaria digitata</name>
    <dbReference type="NCBI Taxonomy" id="48799"/>
    <lineage>
        <taxon>Eukaryota</taxon>
        <taxon>Metazoa</taxon>
        <taxon>Ecdysozoa</taxon>
        <taxon>Nematoda</taxon>
        <taxon>Chromadorea</taxon>
        <taxon>Rhabditida</taxon>
        <taxon>Spirurina</taxon>
        <taxon>Spiruromorpha</taxon>
        <taxon>Filarioidea</taxon>
        <taxon>Setariidae</taxon>
        <taxon>Setaria</taxon>
    </lineage>
</organism>
<dbReference type="InterPro" id="IPR031167">
    <property type="entry name" value="G_OBG"/>
</dbReference>
<dbReference type="InterPro" id="IPR010674">
    <property type="entry name" value="NOG1_Rossman_fold_dom"/>
</dbReference>
<accession>A0A915Q887</accession>
<keyword evidence="4" id="KW-0342">GTP-binding</keyword>
<dbReference type="Pfam" id="PF06858">
    <property type="entry name" value="NOG1"/>
    <property type="match status" value="1"/>
</dbReference>
<dbReference type="InterPro" id="IPR027417">
    <property type="entry name" value="P-loop_NTPase"/>
</dbReference>
<dbReference type="PANTHER" id="PTHR45759">
    <property type="entry name" value="NUCLEOLAR GTP-BINDING PROTEIN 1"/>
    <property type="match status" value="1"/>
</dbReference>
<dbReference type="Pfam" id="PF08155">
    <property type="entry name" value="NOGCT"/>
    <property type="match status" value="1"/>
</dbReference>
<dbReference type="FunFam" id="3.40.50.300:FF:000496">
    <property type="entry name" value="Nucleolar GTP-binding protein 1"/>
    <property type="match status" value="1"/>
</dbReference>
<dbReference type="Gene3D" id="1.20.120.1190">
    <property type="match status" value="1"/>
</dbReference>
<evidence type="ECO:0000313" key="9">
    <source>
        <dbReference type="WBParaSite" id="sdigi.contig972.g10071.t1"/>
    </source>
</evidence>
<dbReference type="Gene3D" id="3.40.50.300">
    <property type="entry name" value="P-loop containing nucleotide triphosphate hydrolases"/>
    <property type="match status" value="1"/>
</dbReference>
<keyword evidence="3" id="KW-0547">Nucleotide-binding</keyword>
<evidence type="ECO:0000259" key="7">
    <source>
        <dbReference type="PROSITE" id="PS51710"/>
    </source>
</evidence>
<dbReference type="SUPFAM" id="SSF52540">
    <property type="entry name" value="P-loop containing nucleoside triphosphate hydrolases"/>
    <property type="match status" value="1"/>
</dbReference>
<dbReference type="PIRSF" id="PIRSF038919">
    <property type="entry name" value="NOG1"/>
    <property type="match status" value="1"/>
</dbReference>
<feature type="domain" description="OBG-type G" evidence="7">
    <location>
        <begin position="170"/>
        <end position="343"/>
    </location>
</feature>
<dbReference type="GO" id="GO:0042254">
    <property type="term" value="P:ribosome biogenesis"/>
    <property type="evidence" value="ECO:0007669"/>
    <property type="project" value="UniProtKB-KW"/>
</dbReference>
<evidence type="ECO:0000313" key="8">
    <source>
        <dbReference type="Proteomes" id="UP000887581"/>
    </source>
</evidence>
<evidence type="ECO:0000256" key="3">
    <source>
        <dbReference type="ARBA" id="ARBA00022741"/>
    </source>
</evidence>
<comment type="subcellular location">
    <subcellularLocation>
        <location evidence="1 6">Nucleus</location>
        <location evidence="1 6">Nucleolus</location>
    </subcellularLocation>
</comment>
<dbReference type="CDD" id="cd01897">
    <property type="entry name" value="NOG"/>
    <property type="match status" value="1"/>
</dbReference>
<comment type="similarity">
    <text evidence="6">Belongs to the TRAFAC class OBG-HflX-like GTPase superfamily. OBG GTPase family. NOG subfamily.</text>
</comment>
<proteinExistence type="inferred from homology"/>
<evidence type="ECO:0000256" key="4">
    <source>
        <dbReference type="ARBA" id="ARBA00023134"/>
    </source>
</evidence>
<dbReference type="FunFam" id="1.20.120.1190:FF:000001">
    <property type="entry name" value="Nucleolar GTP-binding protein 1"/>
    <property type="match status" value="1"/>
</dbReference>
<reference evidence="9" key="1">
    <citation type="submission" date="2022-11" db="UniProtKB">
        <authorList>
            <consortium name="WormBaseParasite"/>
        </authorList>
    </citation>
    <scope>IDENTIFICATION</scope>
</reference>
<dbReference type="PRINTS" id="PR00326">
    <property type="entry name" value="GTP1OBG"/>
</dbReference>
<dbReference type="InterPro" id="IPR024926">
    <property type="entry name" value="NOG1"/>
</dbReference>
<comment type="function">
    <text evidence="6">Involved in the biogenesis of the 60S ribosomal subunit.</text>
</comment>
<dbReference type="InterPro" id="IPR041623">
    <property type="entry name" value="NOG1_N"/>
</dbReference>
<dbReference type="Pfam" id="PF17835">
    <property type="entry name" value="NOG1_N"/>
    <property type="match status" value="1"/>
</dbReference>
<name>A0A915Q887_9BILA</name>
<dbReference type="PROSITE" id="PS51710">
    <property type="entry name" value="G_OBG"/>
    <property type="match status" value="1"/>
</dbReference>
<dbReference type="Proteomes" id="UP000887581">
    <property type="component" value="Unplaced"/>
</dbReference>
<keyword evidence="2 6" id="KW-0690">Ribosome biogenesis</keyword>
<sequence length="643" mass="74655">MPAVYNFKKITVVPSAADLKDIVLSKTQRKTPTVVHRHFAINRIRSFYTRKIKFLQQILHDKLTQIIDEFPKMEEVHPFYADLMNILYDKDHYKIALGQMNTARHLIDGIAREYVRLMKYGDSLYRCKMLKRAALGRMVKLLQRQKSSFDYLEQVRQHLSRLPTIDPNTRTLILCGFPNVGKSSLMNLLTRADVEIQPYAFTTKALYVGHLDYKYLRWQASVIDTPGILDQPLEERNTIEMQAITALAHLRAAVLFIMDISETCDHTIEEQVALFESIRPLFVNKPVLIGLNKVDIIKRNELKPEKIEQLKRLEDDSISLFELSTVTQEGVMDFRNMACDNLLVQRVESKLQSRKLTIEDGVLSRIFVAYPIPRDDKVRAAFIPETVTKKKFLSSADMNNERMAGIRKLERQIELEMQDDYILDLKKHYLLKNDEEKYDVVPEVWEGHNIADFVSSNIKATLDSIRKEEKAKIQAGYYDESLVLDDKEMKELSKCAEKITEKEIQLKMASQAKKGITKPRLSRSVVRKRDRTMVCLEEQFRELGADIDPSQLKNFTKEQLREPTVKKIRVGKSPSLLARRAPSRDVQGIKDEKVREITKKVGRRKEKNLQREARKGEADRHIFVKLPKHLFSGKRGLGKTNRR</sequence>
<dbReference type="WBParaSite" id="sdigi.contig972.g10071.t1">
    <property type="protein sequence ID" value="sdigi.contig972.g10071.t1"/>
    <property type="gene ID" value="sdigi.contig972.g10071"/>
</dbReference>
<evidence type="ECO:0000256" key="6">
    <source>
        <dbReference type="PIRNR" id="PIRNR038919"/>
    </source>
</evidence>
<dbReference type="InterPro" id="IPR012973">
    <property type="entry name" value="NOG_C"/>
</dbReference>